<keyword evidence="3" id="KW-0804">Transcription</keyword>
<dbReference type="EMBL" id="CP071696">
    <property type="protein sequence ID" value="QTX05667.1"/>
    <property type="molecule type" value="Genomic_DNA"/>
</dbReference>
<evidence type="ECO:0000313" key="6">
    <source>
        <dbReference type="EMBL" id="QTX05667.1"/>
    </source>
</evidence>
<dbReference type="SMART" id="SM00346">
    <property type="entry name" value="HTH_ICLR"/>
    <property type="match status" value="1"/>
</dbReference>
<evidence type="ECO:0000256" key="3">
    <source>
        <dbReference type="ARBA" id="ARBA00023163"/>
    </source>
</evidence>
<dbReference type="PANTHER" id="PTHR30136:SF24">
    <property type="entry name" value="HTH-TYPE TRANSCRIPTIONAL REPRESSOR ALLR"/>
    <property type="match status" value="1"/>
</dbReference>
<dbReference type="SUPFAM" id="SSF46785">
    <property type="entry name" value="Winged helix' DNA-binding domain"/>
    <property type="match status" value="1"/>
</dbReference>
<dbReference type="KEGG" id="aarc:G127AT_05530"/>
<evidence type="ECO:0000259" key="5">
    <source>
        <dbReference type="PROSITE" id="PS51078"/>
    </source>
</evidence>
<evidence type="ECO:0000259" key="4">
    <source>
        <dbReference type="PROSITE" id="PS51077"/>
    </source>
</evidence>
<dbReference type="GO" id="GO:0045892">
    <property type="term" value="P:negative regulation of DNA-templated transcription"/>
    <property type="evidence" value="ECO:0007669"/>
    <property type="project" value="TreeGrafter"/>
</dbReference>
<dbReference type="Gene3D" id="1.10.10.10">
    <property type="entry name" value="Winged helix-like DNA-binding domain superfamily/Winged helix DNA-binding domain"/>
    <property type="match status" value="1"/>
</dbReference>
<gene>
    <name evidence="6" type="ORF">G127AT_05530</name>
</gene>
<dbReference type="InterPro" id="IPR029016">
    <property type="entry name" value="GAF-like_dom_sf"/>
</dbReference>
<dbReference type="GO" id="GO:0003677">
    <property type="term" value="F:DNA binding"/>
    <property type="evidence" value="ECO:0007669"/>
    <property type="project" value="UniProtKB-KW"/>
</dbReference>
<dbReference type="AlphaFoldDB" id="A0A975FPJ2"/>
<dbReference type="PANTHER" id="PTHR30136">
    <property type="entry name" value="HELIX-TURN-HELIX TRANSCRIPTIONAL REGULATOR, ICLR FAMILY"/>
    <property type="match status" value="1"/>
</dbReference>
<reference evidence="6" key="1">
    <citation type="submission" date="2021-03" db="EMBL/GenBank/DDBJ databases">
        <title>Agromyces archimandritus sp. nov., isolated from the cockroach Archimandrita tessellata.</title>
        <authorList>
            <person name="Guzman J."/>
            <person name="Ortuzar M."/>
            <person name="Poehlein A."/>
            <person name="Daniel R."/>
            <person name="Trujillo M."/>
            <person name="Vilcinskas A."/>
        </authorList>
    </citation>
    <scope>NUCLEOTIDE SEQUENCE</scope>
    <source>
        <strain evidence="6">G127AT</strain>
    </source>
</reference>
<dbReference type="Pfam" id="PF09339">
    <property type="entry name" value="HTH_IclR"/>
    <property type="match status" value="1"/>
</dbReference>
<dbReference type="GO" id="GO:0003700">
    <property type="term" value="F:DNA-binding transcription factor activity"/>
    <property type="evidence" value="ECO:0007669"/>
    <property type="project" value="TreeGrafter"/>
</dbReference>
<evidence type="ECO:0000313" key="7">
    <source>
        <dbReference type="Proteomes" id="UP000671914"/>
    </source>
</evidence>
<keyword evidence="2" id="KW-0238">DNA-binding</keyword>
<dbReference type="PROSITE" id="PS51077">
    <property type="entry name" value="HTH_ICLR"/>
    <property type="match status" value="1"/>
</dbReference>
<feature type="domain" description="IclR-ED" evidence="5">
    <location>
        <begin position="55"/>
        <end position="234"/>
    </location>
</feature>
<sequence>MQILRAFLRPTRHMTVEELVRRTDLPKTTVHRLVAELIRLGMLERGPSGLQLGTVVFELGEAAPQSRSLRQAARRTLTDLSHATNQNVGLAVLDGGEVVYLDTYIGRDAPQIPQRGGMRWPAHASCSGKALLAFADDDVADEALARPRRTLTDFTITGDDELRTELEEIRRRGAAFDRQESFLTVSGVAVPVFDANGDVVAAVSISGLSGRINLPRFDIALKAAALTISRAYAAA</sequence>
<dbReference type="InterPro" id="IPR005471">
    <property type="entry name" value="Tscrpt_reg_IclR_N"/>
</dbReference>
<keyword evidence="7" id="KW-1185">Reference proteome</keyword>
<dbReference type="InterPro" id="IPR036388">
    <property type="entry name" value="WH-like_DNA-bd_sf"/>
</dbReference>
<keyword evidence="1" id="KW-0805">Transcription regulation</keyword>
<evidence type="ECO:0000256" key="2">
    <source>
        <dbReference type="ARBA" id="ARBA00023125"/>
    </source>
</evidence>
<dbReference type="PROSITE" id="PS51078">
    <property type="entry name" value="ICLR_ED"/>
    <property type="match status" value="1"/>
</dbReference>
<accession>A0A975FPJ2</accession>
<dbReference type="InterPro" id="IPR050707">
    <property type="entry name" value="HTH_MetabolicPath_Reg"/>
</dbReference>
<name>A0A975FPJ2_9MICO</name>
<dbReference type="Pfam" id="PF01614">
    <property type="entry name" value="IclR_C"/>
    <property type="match status" value="1"/>
</dbReference>
<feature type="domain" description="HTH iclR-type" evidence="4">
    <location>
        <begin position="1"/>
        <end position="54"/>
    </location>
</feature>
<proteinExistence type="predicted"/>
<dbReference type="Proteomes" id="UP000671914">
    <property type="component" value="Chromosome"/>
</dbReference>
<dbReference type="InterPro" id="IPR036390">
    <property type="entry name" value="WH_DNA-bd_sf"/>
</dbReference>
<dbReference type="InterPro" id="IPR014757">
    <property type="entry name" value="Tscrpt_reg_IclR_C"/>
</dbReference>
<dbReference type="Gene3D" id="3.30.450.40">
    <property type="match status" value="1"/>
</dbReference>
<protein>
    <submittedName>
        <fullName evidence="6">IclR family transcriptional regulator</fullName>
    </submittedName>
</protein>
<evidence type="ECO:0000256" key="1">
    <source>
        <dbReference type="ARBA" id="ARBA00023015"/>
    </source>
</evidence>
<organism evidence="6 7">
    <name type="scientific">Agromyces archimandritae</name>
    <dbReference type="NCBI Taxonomy" id="2781962"/>
    <lineage>
        <taxon>Bacteria</taxon>
        <taxon>Bacillati</taxon>
        <taxon>Actinomycetota</taxon>
        <taxon>Actinomycetes</taxon>
        <taxon>Micrococcales</taxon>
        <taxon>Microbacteriaceae</taxon>
        <taxon>Agromyces</taxon>
    </lineage>
</organism>
<dbReference type="SUPFAM" id="SSF55781">
    <property type="entry name" value="GAF domain-like"/>
    <property type="match status" value="1"/>
</dbReference>